<feature type="transmembrane region" description="Helical" evidence="1">
    <location>
        <begin position="47"/>
        <end position="68"/>
    </location>
</feature>
<name>A0A941J6W1_9ACTN</name>
<keyword evidence="3" id="KW-1185">Reference proteome</keyword>
<keyword evidence="1" id="KW-0812">Transmembrane</keyword>
<evidence type="ECO:0000313" key="3">
    <source>
        <dbReference type="Proteomes" id="UP000682308"/>
    </source>
</evidence>
<proteinExistence type="predicted"/>
<evidence type="ECO:0000313" key="2">
    <source>
        <dbReference type="EMBL" id="MBR8641354.1"/>
    </source>
</evidence>
<dbReference type="AlphaFoldDB" id="A0A941J6W1"/>
<organism evidence="2 3">
    <name type="scientific">Streptomyces tuirus</name>
    <dbReference type="NCBI Taxonomy" id="68278"/>
    <lineage>
        <taxon>Bacteria</taxon>
        <taxon>Bacillati</taxon>
        <taxon>Actinomycetota</taxon>
        <taxon>Actinomycetes</taxon>
        <taxon>Kitasatosporales</taxon>
        <taxon>Streptomycetaceae</taxon>
        <taxon>Streptomyces</taxon>
    </lineage>
</organism>
<keyword evidence="1" id="KW-1133">Transmembrane helix</keyword>
<evidence type="ECO:0000256" key="1">
    <source>
        <dbReference type="SAM" id="Phobius"/>
    </source>
</evidence>
<keyword evidence="1" id="KW-0472">Membrane</keyword>
<comment type="caution">
    <text evidence="2">The sequence shown here is derived from an EMBL/GenBank/DDBJ whole genome shotgun (WGS) entry which is preliminary data.</text>
</comment>
<reference evidence="2 3" key="1">
    <citation type="submission" date="2021-04" db="EMBL/GenBank/DDBJ databases">
        <title>Characterization of the biosynthetic gene cluster of new lipopeptides with antitumor activity in the genome of the marine Streptomyces PHM034.</title>
        <authorList>
            <person name="Ceniceros A."/>
            <person name="Canedo L."/>
            <person name="Mendez C."/>
            <person name="Olano C."/>
            <person name="Schleissner C."/>
            <person name="Cuevas C."/>
            <person name="De La Calle F."/>
            <person name="Salas J.A."/>
        </authorList>
    </citation>
    <scope>NUCLEOTIDE SEQUENCE [LARGE SCALE GENOMIC DNA]</scope>
    <source>
        <strain evidence="2 3">PHM034</strain>
    </source>
</reference>
<sequence length="90" mass="9095">MRGLADSLEDSGTNVDAGDAYNAIAHHAGGISNSAQPAVEAAFAHSIHVVFTAAVPFAAVMLVLACLIPSVPLRKSVGDDAQDTAASPPR</sequence>
<dbReference type="EMBL" id="JAGTPG010000002">
    <property type="protein sequence ID" value="MBR8641354.1"/>
    <property type="molecule type" value="Genomic_DNA"/>
</dbReference>
<gene>
    <name evidence="2" type="ORF">KEF29_23640</name>
</gene>
<protein>
    <submittedName>
        <fullName evidence="2">Uncharacterized protein</fullName>
    </submittedName>
</protein>
<accession>A0A941J6W1</accession>
<dbReference type="Proteomes" id="UP000682308">
    <property type="component" value="Unassembled WGS sequence"/>
</dbReference>